<dbReference type="Pfam" id="PF08722">
    <property type="entry name" value="Tn7_TnsA-like_N"/>
    <property type="match status" value="1"/>
</dbReference>
<dbReference type="InterPro" id="IPR014833">
    <property type="entry name" value="TnsA_N"/>
</dbReference>
<dbReference type="InterPro" id="IPR036397">
    <property type="entry name" value="RNaseH_sf"/>
</dbReference>
<dbReference type="Gene3D" id="3.30.420.10">
    <property type="entry name" value="Ribonuclease H-like superfamily/Ribonuclease H"/>
    <property type="match status" value="1"/>
</dbReference>
<dbReference type="Pfam" id="PF08721">
    <property type="entry name" value="Tn7_Tnp_TnsA_C"/>
    <property type="match status" value="1"/>
</dbReference>
<evidence type="ECO:0000313" key="3">
    <source>
        <dbReference type="EMBL" id="RCJ38137.1"/>
    </source>
</evidence>
<dbReference type="PROSITE" id="PS50994">
    <property type="entry name" value="INTEGRASE"/>
    <property type="match status" value="1"/>
</dbReference>
<evidence type="ECO:0000259" key="2">
    <source>
        <dbReference type="PROSITE" id="PS50994"/>
    </source>
</evidence>
<proteinExistence type="predicted"/>
<comment type="caution">
    <text evidence="3">The sequence shown here is derived from an EMBL/GenBank/DDBJ whole genome shotgun (WGS) entry which is preliminary data.</text>
</comment>
<dbReference type="EMBL" id="LXQE01000125">
    <property type="protein sequence ID" value="RCJ38137.1"/>
    <property type="molecule type" value="Genomic_DNA"/>
</dbReference>
<feature type="region of interest" description="Disordered" evidence="1">
    <location>
        <begin position="25"/>
        <end position="44"/>
    </location>
</feature>
<accession>A0A367RNK3</accession>
<dbReference type="InterPro" id="IPR012337">
    <property type="entry name" value="RNaseH-like_sf"/>
</dbReference>
<sequence>MKEQFEQWVARLQISEAGQKIIDKVRSSEPSRRVGGGSKNVSGRYPSRKMGVTIQFESHRVELPIIYQFEHDKDVLEFYDQPPQIKLDYQASNGRRLGVLHTPDFFVMRTNSAGWEECKTEQDLKKLAEKSPNRYFYSEEDNQWNCPPGEDYANQFGLYYRIRSDREINWVLQRNLQFLEDYYRSESLVVEEAITQSLLAVVSSQPGITLAELLNQSTGAKSDDIYTLIIQEQIYIDLNATPLAEPERCLIFRDEQTASAYRLMVEQPSVNLQAISPVVNIVTGTLVSWDGKGLNIIHVGETEVILGAENNQLIELKKAVFENLVRQGKITSLQTPEKTAISTESWQRFRQASPEDQAEALERYKIIEPYLNGHPPENETIPARTIRHWKAKYLTAIQKYGCGYIGLLSHRSAKGNRQRKLPEDTLASMERFISEDYETTKQKRIWEVYAALVRVCEQSGVIAPSYKAFTKEVKRRTGYEQTKKRQGHRAAYQYESFYWELTTTTPRHGDRPFEIGHIDHTELDVELVCSDTGRNLGRPWATFLVDAYSRRLLAVYVTFDSPSYRSCLMVLRICVKRHGRLPQIVVVDNGAEFHSVYFETLLATFECTKKQRPPAKARFGSVCERLFGTSNTQFVHNLLGNTQITRNVRQVTKSVNPKNLAVWTLGLLYEYLCAWAYEVYDTDEHPALFQSPRDAFAAGIAIGGSRVHRMIPYDENFQILTLPTTSEGKAKVQVGRGVKINSIYYWSNSFRDPQIENTSVQIRYDPFNIGIAYAFVRGQWVQCISQYYAELQGRSEKELKLASIELRKRSSNHAQQSKVSAKNLAEFLASVEAQEALLEQRSYDTEAREVFRVIEGGKAATSRNEQPKLIQVPFGNTDSQVDEDEALIPEILVVYEDF</sequence>
<name>A0A367RNK3_NOSPU</name>
<dbReference type="SUPFAM" id="SSF53098">
    <property type="entry name" value="Ribonuclease H-like"/>
    <property type="match status" value="1"/>
</dbReference>
<dbReference type="Proteomes" id="UP000252085">
    <property type="component" value="Unassembled WGS sequence"/>
</dbReference>
<organism evidence="3 4">
    <name type="scientific">Nostoc punctiforme NIES-2108</name>
    <dbReference type="NCBI Taxonomy" id="1356359"/>
    <lineage>
        <taxon>Bacteria</taxon>
        <taxon>Bacillati</taxon>
        <taxon>Cyanobacteriota</taxon>
        <taxon>Cyanophyceae</taxon>
        <taxon>Nostocales</taxon>
        <taxon>Nostocaceae</taxon>
        <taxon>Nostoc</taxon>
    </lineage>
</organism>
<protein>
    <submittedName>
        <fullName evidence="3">Integrase</fullName>
    </submittedName>
</protein>
<dbReference type="AlphaFoldDB" id="A0A367RNK3"/>
<dbReference type="InterPro" id="IPR015378">
    <property type="entry name" value="Transposase-like_Mu_C"/>
</dbReference>
<dbReference type="GO" id="GO:0003676">
    <property type="term" value="F:nucleic acid binding"/>
    <property type="evidence" value="ECO:0007669"/>
    <property type="project" value="InterPro"/>
</dbReference>
<dbReference type="InterPro" id="IPR014832">
    <property type="entry name" value="TnsA_C"/>
</dbReference>
<feature type="domain" description="Integrase catalytic" evidence="2">
    <location>
        <begin position="508"/>
        <end position="700"/>
    </location>
</feature>
<evidence type="ECO:0000256" key="1">
    <source>
        <dbReference type="SAM" id="MobiDB-lite"/>
    </source>
</evidence>
<reference evidence="3 4" key="1">
    <citation type="submission" date="2016-04" db="EMBL/GenBank/DDBJ databases">
        <authorList>
            <person name="Evans L.H."/>
            <person name="Alamgir A."/>
            <person name="Owens N."/>
            <person name="Weber N.D."/>
            <person name="Virtaneva K."/>
            <person name="Barbian K."/>
            <person name="Babar A."/>
            <person name="Rosenke K."/>
        </authorList>
    </citation>
    <scope>NUCLEOTIDE SEQUENCE [LARGE SCALE GENOMIC DNA]</scope>
    <source>
        <strain evidence="3">NIES-2108</strain>
    </source>
</reference>
<dbReference type="InterPro" id="IPR001584">
    <property type="entry name" value="Integrase_cat-core"/>
</dbReference>
<evidence type="ECO:0000313" key="4">
    <source>
        <dbReference type="Proteomes" id="UP000252085"/>
    </source>
</evidence>
<dbReference type="GO" id="GO:0015074">
    <property type="term" value="P:DNA integration"/>
    <property type="evidence" value="ECO:0007669"/>
    <property type="project" value="InterPro"/>
</dbReference>
<dbReference type="Pfam" id="PF09299">
    <property type="entry name" value="Mu-transpos_C"/>
    <property type="match status" value="1"/>
</dbReference>
<gene>
    <name evidence="3" type="ORF">A6769_10330</name>
</gene>